<dbReference type="EMBL" id="PVTK01000009">
    <property type="protein sequence ID" value="PRY63165.1"/>
    <property type="molecule type" value="Genomic_DNA"/>
</dbReference>
<sequence>MRLYREKSLLLIVDLQLGLLPVIDGKRQVVTEAGWLAQVAERLDVPVWVTEQSPEKLGETAPTLLDSLTEYLRWSKHHFNAMENSDFSQTLSESGKHQIVICGAEAHICVLQSALGLLEAGYQVYWLSEATASRRREEAALARERACHHGAVSVSADMVAYEWLRECETALFSEAHQRFLKPRSARTLTFF</sequence>
<dbReference type="SUPFAM" id="SSF52499">
    <property type="entry name" value="Isochorismatase-like hydrolases"/>
    <property type="match status" value="1"/>
</dbReference>
<reference evidence="2 3" key="1">
    <citation type="submission" date="2018-03" db="EMBL/GenBank/DDBJ databases">
        <title>Genomic Encyclopedia of Type Strains, Phase III (KMG-III): the genomes of soil and plant-associated and newly described type strains.</title>
        <authorList>
            <person name="Whitman W."/>
        </authorList>
    </citation>
    <scope>NUCLEOTIDE SEQUENCE [LARGE SCALE GENOMIC DNA]</scope>
    <source>
        <strain evidence="2 3">CGMCC 1.12152</strain>
    </source>
</reference>
<name>A0A2T0UZ07_9GAMM</name>
<evidence type="ECO:0000259" key="1">
    <source>
        <dbReference type="Pfam" id="PF00857"/>
    </source>
</evidence>
<dbReference type="OrthoDB" id="9796958at2"/>
<dbReference type="RefSeq" id="WP_106375811.1">
    <property type="nucleotide sequence ID" value="NZ_PVTK01000009.1"/>
</dbReference>
<evidence type="ECO:0000313" key="2">
    <source>
        <dbReference type="EMBL" id="PRY63165.1"/>
    </source>
</evidence>
<keyword evidence="3" id="KW-1185">Reference proteome</keyword>
<dbReference type="Proteomes" id="UP000237647">
    <property type="component" value="Unassembled WGS sequence"/>
</dbReference>
<dbReference type="InterPro" id="IPR036380">
    <property type="entry name" value="Isochorismatase-like_sf"/>
</dbReference>
<organism evidence="2 3">
    <name type="scientific">Vreelandella songnenensis</name>
    <dbReference type="NCBI Taxonomy" id="1176243"/>
    <lineage>
        <taxon>Bacteria</taxon>
        <taxon>Pseudomonadati</taxon>
        <taxon>Pseudomonadota</taxon>
        <taxon>Gammaproteobacteria</taxon>
        <taxon>Oceanospirillales</taxon>
        <taxon>Halomonadaceae</taxon>
        <taxon>Vreelandella</taxon>
    </lineage>
</organism>
<dbReference type="Gene3D" id="3.40.50.850">
    <property type="entry name" value="Isochorismatase-like"/>
    <property type="match status" value="1"/>
</dbReference>
<evidence type="ECO:0000313" key="3">
    <source>
        <dbReference type="Proteomes" id="UP000237647"/>
    </source>
</evidence>
<comment type="caution">
    <text evidence="2">The sequence shown here is derived from an EMBL/GenBank/DDBJ whole genome shotgun (WGS) entry which is preliminary data.</text>
</comment>
<dbReference type="InterPro" id="IPR000868">
    <property type="entry name" value="Isochorismatase-like_dom"/>
</dbReference>
<dbReference type="InterPro" id="IPR050993">
    <property type="entry name" value="Isochorismatase_domain"/>
</dbReference>
<gene>
    <name evidence="2" type="ORF">B0H98_109171</name>
</gene>
<dbReference type="PANTHER" id="PTHR14119:SF3">
    <property type="entry name" value="ISOCHORISMATASE DOMAIN-CONTAINING PROTEIN 2"/>
    <property type="match status" value="1"/>
</dbReference>
<dbReference type="Pfam" id="PF00857">
    <property type="entry name" value="Isochorismatase"/>
    <property type="match status" value="1"/>
</dbReference>
<protein>
    <submittedName>
        <fullName evidence="2">Nicotinamidase-related amidase</fullName>
    </submittedName>
</protein>
<accession>A0A2T0UZ07</accession>
<dbReference type="PANTHER" id="PTHR14119">
    <property type="entry name" value="HYDROLASE"/>
    <property type="match status" value="1"/>
</dbReference>
<proteinExistence type="predicted"/>
<dbReference type="AlphaFoldDB" id="A0A2T0UZ07"/>
<feature type="domain" description="Isochorismatase-like" evidence="1">
    <location>
        <begin position="8"/>
        <end position="156"/>
    </location>
</feature>